<comment type="cofactor">
    <cofactor evidence="1 12 14">
        <name>FMN</name>
        <dbReference type="ChEBI" id="CHEBI:58210"/>
    </cofactor>
</comment>
<keyword evidence="5 12" id="KW-0288">FMN</keyword>
<evidence type="ECO:0000256" key="13">
    <source>
        <dbReference type="PIRSR" id="PIRSR006621-1"/>
    </source>
</evidence>
<evidence type="ECO:0000256" key="10">
    <source>
        <dbReference type="ARBA" id="ARBA00048205"/>
    </source>
</evidence>
<keyword evidence="7" id="KW-0521">NADP</keyword>
<comment type="catalytic activity">
    <reaction evidence="11">
        <text>a 5,6-dihydrouridine in tRNA + NAD(+) = a uridine in tRNA + NADH + H(+)</text>
        <dbReference type="Rhea" id="RHEA:54452"/>
        <dbReference type="Rhea" id="RHEA-COMP:13339"/>
        <dbReference type="Rhea" id="RHEA-COMP:13887"/>
        <dbReference type="ChEBI" id="CHEBI:15378"/>
        <dbReference type="ChEBI" id="CHEBI:57540"/>
        <dbReference type="ChEBI" id="CHEBI:57945"/>
        <dbReference type="ChEBI" id="CHEBI:65315"/>
        <dbReference type="ChEBI" id="CHEBI:74443"/>
    </reaction>
</comment>
<evidence type="ECO:0000256" key="6">
    <source>
        <dbReference type="ARBA" id="ARBA00022694"/>
    </source>
</evidence>
<feature type="binding site" evidence="14">
    <location>
        <position position="196"/>
    </location>
    <ligand>
        <name>FMN</name>
        <dbReference type="ChEBI" id="CHEBI:58210"/>
    </ligand>
</feature>
<dbReference type="AlphaFoldDB" id="G9WQG7"/>
<dbReference type="PANTHER" id="PTHR45846:SF1">
    <property type="entry name" value="TRNA-DIHYDROURIDINE(47) SYNTHASE [NAD(P)(+)]-LIKE"/>
    <property type="match status" value="1"/>
</dbReference>
<gene>
    <name evidence="16" type="ORF">HMPREF9625_01600</name>
</gene>
<evidence type="ECO:0000256" key="12">
    <source>
        <dbReference type="PIRNR" id="PIRNR006621"/>
    </source>
</evidence>
<keyword evidence="3" id="KW-0820">tRNA-binding</keyword>
<dbReference type="SUPFAM" id="SSF51395">
    <property type="entry name" value="FMN-linked oxidoreductases"/>
    <property type="match status" value="1"/>
</dbReference>
<feature type="binding site" evidence="14">
    <location>
        <position position="226"/>
    </location>
    <ligand>
        <name>FMN</name>
        <dbReference type="ChEBI" id="CHEBI:58210"/>
    </ligand>
</feature>
<dbReference type="NCBIfam" id="TIGR00737">
    <property type="entry name" value="nifR3_yhdG"/>
    <property type="match status" value="1"/>
</dbReference>
<comment type="function">
    <text evidence="2 12">Catalyzes the synthesis of 5,6-dihydrouridine (D), a modified base found in the D-loop of most tRNAs, via the reduction of the C5-C6 double bond in target uridines.</text>
</comment>
<dbReference type="Gene3D" id="1.10.1200.80">
    <property type="entry name" value="Putative flavin oxidoreducatase, domain 2"/>
    <property type="match status" value="1"/>
</dbReference>
<proteinExistence type="inferred from homology"/>
<dbReference type="InterPro" id="IPR035587">
    <property type="entry name" value="DUS-like_FMN-bd"/>
</dbReference>
<reference evidence="16" key="1">
    <citation type="submission" date="2011-08" db="EMBL/GenBank/DDBJ databases">
        <authorList>
            <consortium name="The Broad Institute Genome Sequencing Platform"/>
            <person name="Earl A."/>
            <person name="Ward D."/>
            <person name="Feldgarden M."/>
            <person name="Gevers D."/>
            <person name="Sizova M."/>
            <person name="Hazen A."/>
            <person name="Epstein S."/>
            <person name="Young S.K."/>
            <person name="Zeng Q."/>
            <person name="Gargeya S."/>
            <person name="Fitzgerald M."/>
            <person name="Haas B."/>
            <person name="Abouelleil A."/>
            <person name="Alvarado L."/>
            <person name="Arachchi H.M."/>
            <person name="Berlin A."/>
            <person name="Brown A."/>
            <person name="Chapman S.B."/>
            <person name="Chen Z."/>
            <person name="Dunbar C."/>
            <person name="Freedman E."/>
            <person name="Gearin G."/>
            <person name="Gellesch M."/>
            <person name="Goldberg J."/>
            <person name="Griggs A."/>
            <person name="Gujja S."/>
            <person name="Heiman D."/>
            <person name="Howarth C."/>
            <person name="Larson L."/>
            <person name="Lui A."/>
            <person name="MacDonald P.J.P."/>
            <person name="Montmayeur A."/>
            <person name="Murphy C."/>
            <person name="Neiman D."/>
            <person name="Pearson M."/>
            <person name="Priest M."/>
            <person name="Roberts A."/>
            <person name="Saif S."/>
            <person name="Shea T."/>
            <person name="Shenoy N."/>
            <person name="Sisk P."/>
            <person name="Stolte C."/>
            <person name="Sykes S."/>
            <person name="Wortman J."/>
            <person name="Nusbaum C."/>
            <person name="Birren B."/>
        </authorList>
    </citation>
    <scope>NUCLEOTIDE SEQUENCE</scope>
    <source>
        <strain evidence="16">ACB1</strain>
    </source>
</reference>
<evidence type="ECO:0000256" key="2">
    <source>
        <dbReference type="ARBA" id="ARBA00002790"/>
    </source>
</evidence>
<dbReference type="STRING" id="796943.HMPREF9625_01600"/>
<evidence type="ECO:0000313" key="16">
    <source>
        <dbReference type="EMBL" id="EHL09627.1"/>
    </source>
</evidence>
<dbReference type="Gene3D" id="3.20.20.70">
    <property type="entry name" value="Aldolase class I"/>
    <property type="match status" value="1"/>
</dbReference>
<dbReference type="Pfam" id="PF01207">
    <property type="entry name" value="Dus"/>
    <property type="match status" value="1"/>
</dbReference>
<dbReference type="PIRSF" id="PIRSF006621">
    <property type="entry name" value="Dus"/>
    <property type="match status" value="1"/>
</dbReference>
<dbReference type="InterPro" id="IPR018517">
    <property type="entry name" value="tRNA_hU_synthase_CS"/>
</dbReference>
<dbReference type="GO" id="GO:0000049">
    <property type="term" value="F:tRNA binding"/>
    <property type="evidence" value="ECO:0007669"/>
    <property type="project" value="UniProtKB-KW"/>
</dbReference>
<keyword evidence="17" id="KW-1185">Reference proteome</keyword>
<dbReference type="EC" id="1.3.1.-" evidence="12"/>
<evidence type="ECO:0000256" key="5">
    <source>
        <dbReference type="ARBA" id="ARBA00022643"/>
    </source>
</evidence>
<keyword evidence="6 12" id="KW-0819">tRNA processing</keyword>
<dbReference type="PROSITE" id="PS01136">
    <property type="entry name" value="UPF0034"/>
    <property type="match status" value="1"/>
</dbReference>
<dbReference type="RefSeq" id="WP_009535440.1">
    <property type="nucleotide sequence ID" value="NZ_KE148312.1"/>
</dbReference>
<evidence type="ECO:0000313" key="17">
    <source>
        <dbReference type="Proteomes" id="UP000018461"/>
    </source>
</evidence>
<evidence type="ECO:0000259" key="15">
    <source>
        <dbReference type="Pfam" id="PF01207"/>
    </source>
</evidence>
<comment type="catalytic activity">
    <reaction evidence="10">
        <text>a 5,6-dihydrouridine in tRNA + NADP(+) = a uridine in tRNA + NADPH + H(+)</text>
        <dbReference type="Rhea" id="RHEA:23624"/>
        <dbReference type="Rhea" id="RHEA-COMP:13339"/>
        <dbReference type="Rhea" id="RHEA-COMP:13887"/>
        <dbReference type="ChEBI" id="CHEBI:15378"/>
        <dbReference type="ChEBI" id="CHEBI:57783"/>
        <dbReference type="ChEBI" id="CHEBI:58349"/>
        <dbReference type="ChEBI" id="CHEBI:65315"/>
        <dbReference type="ChEBI" id="CHEBI:74443"/>
    </reaction>
</comment>
<dbReference type="InterPro" id="IPR024036">
    <property type="entry name" value="tRNA-dHydroUridine_Synthase_C"/>
</dbReference>
<evidence type="ECO:0000256" key="11">
    <source>
        <dbReference type="ARBA" id="ARBA00048802"/>
    </source>
</evidence>
<dbReference type="PANTHER" id="PTHR45846">
    <property type="entry name" value="TRNA-DIHYDROURIDINE(47) SYNTHASE [NAD(P)(+)]-LIKE"/>
    <property type="match status" value="1"/>
</dbReference>
<keyword evidence="14" id="KW-0547">Nucleotide-binding</keyword>
<sequence>MEEKFKNKLENIIKLHGIEGFSLREDLLSLCEEEEDASETTAETTAETKQKGQPLFHPVRIGKLVLPGNILMAPMAGVTDLPYRILCKEMGVSLSCTEMVSAKAILYGNKNTDSLLEKGEEPGFRAVQLFGSDPEIMAEMAKRVEPDFDIIDINMGCPVPKVVRNQEGSALMENLPLVEKILSAMVKAVDKPVTVKCRLGFTDSHINVLDFVKVAEGAGVSAIVVHGRTREQYYRGKANWDWIRKAKEAVQIPLFGNGDIFTEEDAMAMLLSTGVDGISLGRGVQGNPFLIRRIRSLLEKGMQEPPLSLPERKEMMLRHLRLMEQIKGEHLALLEMRKHLSWYMEGLPDAARWRKEVNQEQDLRAVYRMVQSL</sequence>
<evidence type="ECO:0000256" key="3">
    <source>
        <dbReference type="ARBA" id="ARBA00022555"/>
    </source>
</evidence>
<dbReference type="InterPro" id="IPR013785">
    <property type="entry name" value="Aldolase_TIM"/>
</dbReference>
<feature type="domain" description="DUS-like FMN-binding" evidence="15">
    <location>
        <begin position="72"/>
        <end position="363"/>
    </location>
</feature>
<comment type="caution">
    <text evidence="16">The sequence shown here is derived from an EMBL/GenBank/DDBJ whole genome shotgun (WGS) entry which is preliminary data.</text>
</comment>
<keyword evidence="4 12" id="KW-0285">Flavoprotein</keyword>
<dbReference type="PATRIC" id="fig|796943.3.peg.2062"/>
<evidence type="ECO:0000256" key="9">
    <source>
        <dbReference type="ARBA" id="ARBA00023002"/>
    </source>
</evidence>
<keyword evidence="8" id="KW-0694">RNA-binding</keyword>
<organism evidence="16 17">
    <name type="scientific">Oribacterium parvum ACB1</name>
    <dbReference type="NCBI Taxonomy" id="796943"/>
    <lineage>
        <taxon>Bacteria</taxon>
        <taxon>Bacillati</taxon>
        <taxon>Bacillota</taxon>
        <taxon>Clostridia</taxon>
        <taxon>Lachnospirales</taxon>
        <taxon>Lachnospiraceae</taxon>
        <taxon>Oribacterium</taxon>
    </lineage>
</organism>
<evidence type="ECO:0000256" key="8">
    <source>
        <dbReference type="ARBA" id="ARBA00022884"/>
    </source>
</evidence>
<evidence type="ECO:0000256" key="1">
    <source>
        <dbReference type="ARBA" id="ARBA00001917"/>
    </source>
</evidence>
<protein>
    <recommendedName>
        <fullName evidence="12">tRNA-dihydrouridine synthase</fullName>
        <ecNumber evidence="12">1.3.1.-</ecNumber>
    </recommendedName>
</protein>
<feature type="binding site" evidence="14">
    <location>
        <begin position="281"/>
        <end position="282"/>
    </location>
    <ligand>
        <name>FMN</name>
        <dbReference type="ChEBI" id="CHEBI:58210"/>
    </ligand>
</feature>
<dbReference type="CDD" id="cd02801">
    <property type="entry name" value="DUS_like_FMN"/>
    <property type="match status" value="1"/>
</dbReference>
<dbReference type="Proteomes" id="UP000018461">
    <property type="component" value="Unassembled WGS sequence"/>
</dbReference>
<dbReference type="GO" id="GO:0050660">
    <property type="term" value="F:flavin adenine dinucleotide binding"/>
    <property type="evidence" value="ECO:0007669"/>
    <property type="project" value="InterPro"/>
</dbReference>
<dbReference type="EMBL" id="AFZC02000002">
    <property type="protein sequence ID" value="EHL09627.1"/>
    <property type="molecule type" value="Genomic_DNA"/>
</dbReference>
<evidence type="ECO:0000256" key="14">
    <source>
        <dbReference type="PIRSR" id="PIRSR006621-2"/>
    </source>
</evidence>
<keyword evidence="9 12" id="KW-0560">Oxidoreductase</keyword>
<name>G9WQG7_9FIRM</name>
<evidence type="ECO:0000256" key="4">
    <source>
        <dbReference type="ARBA" id="ARBA00022630"/>
    </source>
</evidence>
<feature type="binding site" evidence="14">
    <location>
        <position position="128"/>
    </location>
    <ligand>
        <name>FMN</name>
        <dbReference type="ChEBI" id="CHEBI:58210"/>
    </ligand>
</feature>
<feature type="active site" description="Proton donor" evidence="13">
    <location>
        <position position="157"/>
    </location>
</feature>
<accession>G9WQG7</accession>
<dbReference type="HOGENOM" id="CLU_013299_0_3_9"/>
<feature type="binding site" evidence="14">
    <location>
        <begin position="74"/>
        <end position="76"/>
    </location>
    <ligand>
        <name>FMN</name>
        <dbReference type="ChEBI" id="CHEBI:58210"/>
    </ligand>
</feature>
<reference evidence="16" key="2">
    <citation type="submission" date="2013-03" db="EMBL/GenBank/DDBJ databases">
        <title>The Genome Sequence of Oribacterium sp. ACB1.</title>
        <authorList>
            <consortium name="The Broad Institute Genomics Platform"/>
            <consortium name="The Broad Institute Genome Sequencing Center for Infectious Disease"/>
            <person name="Earl A."/>
            <person name="Ward D."/>
            <person name="Feldgarden M."/>
            <person name="Gevers D."/>
            <person name="Sizova M."/>
            <person name="Hazen A."/>
            <person name="Epstein S."/>
            <person name="Walker B."/>
            <person name="Young S."/>
            <person name="Zeng Q."/>
            <person name="Gargeya S."/>
            <person name="Fitzgerald M."/>
            <person name="Haas B."/>
            <person name="Abouelleil A."/>
            <person name="Allen A.W."/>
            <person name="Alvarado L."/>
            <person name="Arachchi H.M."/>
            <person name="Berlin A.M."/>
            <person name="Chapman S.B."/>
            <person name="Gainer-Dewar J."/>
            <person name="Goldberg J."/>
            <person name="Griggs A."/>
            <person name="Gujja S."/>
            <person name="Hansen M."/>
            <person name="Howarth C."/>
            <person name="Imamovic A."/>
            <person name="Ireland A."/>
            <person name="Larimer J."/>
            <person name="McCowan C."/>
            <person name="Murphy C."/>
            <person name="Pearson M."/>
            <person name="Poon T.W."/>
            <person name="Priest M."/>
            <person name="Roberts A."/>
            <person name="Saif S."/>
            <person name="Shea T."/>
            <person name="Sisk P."/>
            <person name="Sykes S."/>
            <person name="Wortman J."/>
            <person name="Nusbaum C."/>
            <person name="Birren B."/>
        </authorList>
    </citation>
    <scope>NUCLEOTIDE SEQUENCE [LARGE SCALE GENOMIC DNA]</scope>
    <source>
        <strain evidence="16">ACB1</strain>
    </source>
</reference>
<dbReference type="InterPro" id="IPR004652">
    <property type="entry name" value="DusB-like"/>
</dbReference>
<evidence type="ECO:0000256" key="7">
    <source>
        <dbReference type="ARBA" id="ARBA00022857"/>
    </source>
</evidence>
<dbReference type="InterPro" id="IPR001269">
    <property type="entry name" value="DUS_fam"/>
</dbReference>
<comment type="similarity">
    <text evidence="12">Belongs to the dus family.</text>
</comment>
<dbReference type="GO" id="GO:0017150">
    <property type="term" value="F:tRNA dihydrouridine synthase activity"/>
    <property type="evidence" value="ECO:0007669"/>
    <property type="project" value="InterPro"/>
</dbReference>